<name>A0A344LKE3_9PSEU</name>
<gene>
    <name evidence="1" type="ORF">A4R43_15405</name>
</gene>
<reference evidence="1 2" key="1">
    <citation type="submission" date="2016-04" db="EMBL/GenBank/DDBJ databases">
        <title>Complete genome sequence and analysis of deep-sea sediment isolate, Amycolatopsis sp. WP1.</title>
        <authorList>
            <person name="Wang H."/>
            <person name="Chen S."/>
            <person name="Wu Q."/>
        </authorList>
    </citation>
    <scope>NUCLEOTIDE SEQUENCE [LARGE SCALE GENOMIC DNA]</scope>
    <source>
        <strain evidence="1 2">WP1</strain>
    </source>
</reference>
<proteinExistence type="predicted"/>
<accession>A0A344LKE3</accession>
<organism evidence="1 2">
    <name type="scientific">Amycolatopsis albispora</name>
    <dbReference type="NCBI Taxonomy" id="1804986"/>
    <lineage>
        <taxon>Bacteria</taxon>
        <taxon>Bacillati</taxon>
        <taxon>Actinomycetota</taxon>
        <taxon>Actinomycetes</taxon>
        <taxon>Pseudonocardiales</taxon>
        <taxon>Pseudonocardiaceae</taxon>
        <taxon>Amycolatopsis</taxon>
    </lineage>
</organism>
<keyword evidence="2" id="KW-1185">Reference proteome</keyword>
<sequence>MDWSLSWTPGDDADLLAGWRLWLELSDQVWPDSSWTGTPADAIRRIRELLAVCDELERGTLTPLVQSMFLTTGAAVGLWWDDDQPLDVDRAALLHADLAVVAEHIDRVLTALAAGGGWTDLNTVRHR</sequence>
<dbReference type="KEGG" id="aab:A4R43_15405"/>
<protein>
    <submittedName>
        <fullName evidence="1">Uncharacterized protein</fullName>
    </submittedName>
</protein>
<dbReference type="AlphaFoldDB" id="A0A344LKE3"/>
<evidence type="ECO:0000313" key="1">
    <source>
        <dbReference type="EMBL" id="AXB48517.1"/>
    </source>
</evidence>
<evidence type="ECO:0000313" key="2">
    <source>
        <dbReference type="Proteomes" id="UP000250434"/>
    </source>
</evidence>
<dbReference type="OrthoDB" id="3689589at2"/>
<dbReference type="EMBL" id="CP015163">
    <property type="protein sequence ID" value="AXB48517.1"/>
    <property type="molecule type" value="Genomic_DNA"/>
</dbReference>
<dbReference type="Proteomes" id="UP000250434">
    <property type="component" value="Chromosome"/>
</dbReference>